<proteinExistence type="predicted"/>
<organism evidence="1 2">
    <name type="scientific">Cyanophage S-RIM14</name>
    <dbReference type="NCBI Taxonomy" id="1278423"/>
    <lineage>
        <taxon>Viruses</taxon>
        <taxon>Duplodnaviria</taxon>
        <taxon>Heunggongvirae</taxon>
        <taxon>Uroviricota</taxon>
        <taxon>Caudoviricetes</taxon>
        <taxon>Pantevenvirales</taxon>
        <taxon>Kyanoviridae</taxon>
        <taxon>Ahtivirus</taxon>
        <taxon>Ahtivirus sagseatwo</taxon>
    </lineage>
</organism>
<evidence type="ECO:0000313" key="2">
    <source>
        <dbReference type="Proteomes" id="UP000223711"/>
    </source>
</evidence>
<evidence type="ECO:0000313" key="1">
    <source>
        <dbReference type="EMBL" id="AOO14359.1"/>
    </source>
</evidence>
<gene>
    <name evidence="1" type="ORF">Sn110110_165</name>
</gene>
<sequence>MNTQTKFIVTYQKTFGFSVREEKEFDILEDAQWFSRAMKRAQFITNILEVKS</sequence>
<dbReference type="Proteomes" id="UP000223711">
    <property type="component" value="Segment"/>
</dbReference>
<name>A0A1D7SLC9_9CAUD</name>
<protein>
    <submittedName>
        <fullName evidence="1">Uncharacterized protein</fullName>
    </submittedName>
</protein>
<accession>A0A1D7SLC9</accession>
<dbReference type="EMBL" id="KX349303">
    <property type="protein sequence ID" value="AOO14359.1"/>
    <property type="molecule type" value="Genomic_DNA"/>
</dbReference>
<reference evidence="1 2" key="1">
    <citation type="journal article" date="2016" name="Environ. Microbiol.">
        <title>Genomic diversification of marine cyanophages into stable ecotypes.</title>
        <authorList>
            <person name="Marston M.F."/>
            <person name="Martiny J.B."/>
        </authorList>
    </citation>
    <scope>NUCLEOTIDE SEQUENCE [LARGE SCALE GENOMIC DNA]</scope>
    <source>
        <strain evidence="1">Sn_11_0110</strain>
    </source>
</reference>